<dbReference type="EMBL" id="JAPVEA010000008">
    <property type="protein sequence ID" value="KAJ5438022.1"/>
    <property type="molecule type" value="Genomic_DNA"/>
</dbReference>
<proteinExistence type="predicted"/>
<dbReference type="Pfam" id="PF13424">
    <property type="entry name" value="TPR_12"/>
    <property type="match status" value="3"/>
</dbReference>
<dbReference type="PROSITE" id="PS50293">
    <property type="entry name" value="TPR_REGION"/>
    <property type="match status" value="1"/>
</dbReference>
<dbReference type="PANTHER" id="PTHR46082">
    <property type="entry name" value="ATP/GTP-BINDING PROTEIN-RELATED"/>
    <property type="match status" value="1"/>
</dbReference>
<evidence type="ECO:0000313" key="4">
    <source>
        <dbReference type="EMBL" id="KAJ5438022.1"/>
    </source>
</evidence>
<dbReference type="InterPro" id="IPR011990">
    <property type="entry name" value="TPR-like_helical_dom_sf"/>
</dbReference>
<keyword evidence="5" id="KW-1185">Reference proteome</keyword>
<dbReference type="RefSeq" id="XP_056761251.1">
    <property type="nucleotide sequence ID" value="XM_056912402.1"/>
</dbReference>
<dbReference type="Gene3D" id="1.25.40.10">
    <property type="entry name" value="Tetratricopeptide repeat domain"/>
    <property type="match status" value="3"/>
</dbReference>
<dbReference type="InterPro" id="IPR027417">
    <property type="entry name" value="P-loop_NTPase"/>
</dbReference>
<evidence type="ECO:0000259" key="3">
    <source>
        <dbReference type="Pfam" id="PF17107"/>
    </source>
</evidence>
<evidence type="ECO:0000259" key="2">
    <source>
        <dbReference type="Pfam" id="PF00931"/>
    </source>
</evidence>
<comment type="caution">
    <text evidence="4">The sequence shown here is derived from an EMBL/GenBank/DDBJ whole genome shotgun (WGS) entry which is preliminary data.</text>
</comment>
<feature type="repeat" description="TPR" evidence="1">
    <location>
        <begin position="714"/>
        <end position="747"/>
    </location>
</feature>
<feature type="repeat" description="TPR" evidence="1">
    <location>
        <begin position="756"/>
        <end position="789"/>
    </location>
</feature>
<feature type="repeat" description="TPR" evidence="1">
    <location>
        <begin position="924"/>
        <end position="957"/>
    </location>
</feature>
<sequence length="1018" mass="115356">MSGLEVIGAISAVISIIDASVKVYDSARKDLKLPETFDTVGRRLPIILDTLNTCKSNLEPSKDTMSEDVCQALGKIIDVCDEKARKLREIFEKTMPGEKDTWEKRYSKVVRRLGKGNKVEDLMIAITQDVQLIVNQHAVNSATPEQKAELEEIIEEMKSLPPSISKEENPAMSFVVHGGKMTSMVHTGSGEHKIVTDSGRMYIADHQTFVTEQNEDFSFQRPVGTCLGQAPYFAPELFIGRSFELGQMADVLHPGYEPLEQRRLVLGGIGGIGKTQLAIAYAKSHCKIYDSVLWLNAASEASLNDSFQSIASHIFNAPNLGLDGKEIVRRIHQWLSDPKNFGWLLIFDNYDNPSQFKIDRYYPPASHGTIIVTSRRSDLVAGSNVQIKPFKNIKEGLDILQTRSKRENILIDPYAKRLAERLSGLPLALATAGTYLQRSAFFFERYLEEYEKRWNIDPRRPTKLQEYQERTLYTTWDLSYDRLEIEDLEAAKFMKLLAYFGNESIWRGLFYAGLADSSPEWLRQVITDDVNFDGVMKTLTEYQFLELHPKLESWSMHNCVHDWALAALNKNIDTQYYWYAFDCVNASTKGVDNDSFGNISYSRLAVHATQLVNRRFLQGDIIFSSTSERLDMFSRIARLLQDQIQLAAAEQMYLQVLAGKEKTLGAEHISTLDTVNSLGNLYCDQNKLDKAEQIYLRALAGKEITLGAEHISTLDTVNNLGLLYHEQGKLDEAKEMYDRAMAGYEKDSKEFHISILRTFNNLGLLYHDHGRLGEAEKMYNQALEGYEKALGADHKLTLHTVNNLGTLYSQQDKLSEAEQMFNRVLSGYKKALRTDHTLTLDAVNNLGALYHSQGKFSEAEEMYNRALAGKERWLGGEHTSTLQTVNNLGALYDEQGKLEEAEKMYNRSLTGKEKRLGAKHTSTLQTVNNLGVLYYNQGKLAEAEQMYNRALAGYKEQLGSDHRLTLGTVRNLDKLYRSQCMPAKEGQMYYRPLAWKEKRLFGTEHTSTIQTSNCGPLG</sequence>
<accession>A0AAD6BXV3</accession>
<evidence type="ECO:0000313" key="5">
    <source>
        <dbReference type="Proteomes" id="UP001213681"/>
    </source>
</evidence>
<dbReference type="PANTHER" id="PTHR46082:SF6">
    <property type="entry name" value="AAA+ ATPASE DOMAIN-CONTAINING PROTEIN-RELATED"/>
    <property type="match status" value="1"/>
</dbReference>
<dbReference type="Pfam" id="PF17107">
    <property type="entry name" value="SesA"/>
    <property type="match status" value="1"/>
</dbReference>
<feature type="repeat" description="TPR" evidence="1">
    <location>
        <begin position="882"/>
        <end position="915"/>
    </location>
</feature>
<dbReference type="Proteomes" id="UP001213681">
    <property type="component" value="Unassembled WGS sequence"/>
</dbReference>
<organism evidence="4 5">
    <name type="scientific">Penicillium daleae</name>
    <dbReference type="NCBI Taxonomy" id="63821"/>
    <lineage>
        <taxon>Eukaryota</taxon>
        <taxon>Fungi</taxon>
        <taxon>Dikarya</taxon>
        <taxon>Ascomycota</taxon>
        <taxon>Pezizomycotina</taxon>
        <taxon>Eurotiomycetes</taxon>
        <taxon>Eurotiomycetidae</taxon>
        <taxon>Eurotiales</taxon>
        <taxon>Aspergillaceae</taxon>
        <taxon>Penicillium</taxon>
    </lineage>
</organism>
<protein>
    <recommendedName>
        <fullName evidence="6">NACHT-NTPase and P-loop NTPases N-terminal domain-containing protein</fullName>
    </recommendedName>
</protein>
<dbReference type="SMART" id="SM00028">
    <property type="entry name" value="TPR"/>
    <property type="match status" value="7"/>
</dbReference>
<dbReference type="AlphaFoldDB" id="A0AAD6BXV3"/>
<dbReference type="GeneID" id="81602645"/>
<feature type="domain" description="NACHT-NTPase and P-loop NTPases N-terminal" evidence="3">
    <location>
        <begin position="10"/>
        <end position="132"/>
    </location>
</feature>
<dbReference type="Gene3D" id="3.40.50.300">
    <property type="entry name" value="P-loop containing nucleotide triphosphate hydrolases"/>
    <property type="match status" value="1"/>
</dbReference>
<dbReference type="InterPro" id="IPR042197">
    <property type="entry name" value="Apaf_helical"/>
</dbReference>
<dbReference type="Gene3D" id="1.10.8.430">
    <property type="entry name" value="Helical domain of apoptotic protease-activating factors"/>
    <property type="match status" value="1"/>
</dbReference>
<dbReference type="Pfam" id="PF00931">
    <property type="entry name" value="NB-ARC"/>
    <property type="match status" value="1"/>
</dbReference>
<dbReference type="GO" id="GO:0043531">
    <property type="term" value="F:ADP binding"/>
    <property type="evidence" value="ECO:0007669"/>
    <property type="project" value="InterPro"/>
</dbReference>
<dbReference type="InterPro" id="IPR002182">
    <property type="entry name" value="NB-ARC"/>
</dbReference>
<dbReference type="PRINTS" id="PR00381">
    <property type="entry name" value="KINESINLIGHT"/>
</dbReference>
<dbReference type="SUPFAM" id="SSF48452">
    <property type="entry name" value="TPR-like"/>
    <property type="match status" value="2"/>
</dbReference>
<evidence type="ECO:0000256" key="1">
    <source>
        <dbReference type="PROSITE-ProRule" id="PRU00339"/>
    </source>
</evidence>
<dbReference type="InterPro" id="IPR053137">
    <property type="entry name" value="NLR-like"/>
</dbReference>
<gene>
    <name evidence="4" type="ORF">N7458_009020</name>
</gene>
<reference evidence="4" key="1">
    <citation type="submission" date="2022-12" db="EMBL/GenBank/DDBJ databases">
        <authorList>
            <person name="Petersen C."/>
        </authorList>
    </citation>
    <scope>NUCLEOTIDE SEQUENCE</scope>
    <source>
        <strain evidence="4">IBT 16125</strain>
    </source>
</reference>
<dbReference type="Pfam" id="PF13374">
    <property type="entry name" value="TPR_10"/>
    <property type="match status" value="2"/>
</dbReference>
<dbReference type="InterPro" id="IPR031352">
    <property type="entry name" value="SesA"/>
</dbReference>
<keyword evidence="1" id="KW-0802">TPR repeat</keyword>
<dbReference type="InterPro" id="IPR019734">
    <property type="entry name" value="TPR_rpt"/>
</dbReference>
<reference evidence="4" key="2">
    <citation type="journal article" date="2023" name="IMA Fungus">
        <title>Comparative genomic study of the Penicillium genus elucidates a diverse pangenome and 15 lateral gene transfer events.</title>
        <authorList>
            <person name="Petersen C."/>
            <person name="Sorensen T."/>
            <person name="Nielsen M.R."/>
            <person name="Sondergaard T.E."/>
            <person name="Sorensen J.L."/>
            <person name="Fitzpatrick D.A."/>
            <person name="Frisvad J.C."/>
            <person name="Nielsen K.L."/>
        </authorList>
    </citation>
    <scope>NUCLEOTIDE SEQUENCE</scope>
    <source>
        <strain evidence="4">IBT 16125</strain>
    </source>
</reference>
<name>A0AAD6BXV3_9EURO</name>
<dbReference type="PROSITE" id="PS50005">
    <property type="entry name" value="TPR"/>
    <property type="match status" value="5"/>
</dbReference>
<evidence type="ECO:0008006" key="6">
    <source>
        <dbReference type="Google" id="ProtNLM"/>
    </source>
</evidence>
<dbReference type="SUPFAM" id="SSF52540">
    <property type="entry name" value="P-loop containing nucleoside triphosphate hydrolases"/>
    <property type="match status" value="1"/>
</dbReference>
<feature type="domain" description="NB-ARC" evidence="2">
    <location>
        <begin position="264"/>
        <end position="383"/>
    </location>
</feature>
<feature type="repeat" description="TPR" evidence="1">
    <location>
        <begin position="840"/>
        <end position="873"/>
    </location>
</feature>